<evidence type="ECO:0000256" key="12">
    <source>
        <dbReference type="ARBA" id="ARBA00023015"/>
    </source>
</evidence>
<keyword evidence="6" id="KW-0963">Cytoplasm</keyword>
<keyword evidence="13" id="KW-0804">Transcription</keyword>
<gene>
    <name evidence="16" type="ORF">J3R30DRAFT_3286599</name>
</gene>
<evidence type="ECO:0000313" key="17">
    <source>
        <dbReference type="Proteomes" id="UP001150266"/>
    </source>
</evidence>
<evidence type="ECO:0000256" key="10">
    <source>
        <dbReference type="ARBA" id="ARBA00022839"/>
    </source>
</evidence>
<dbReference type="GO" id="GO:0004535">
    <property type="term" value="F:poly(A)-specific ribonuclease activity"/>
    <property type="evidence" value="ECO:0007669"/>
    <property type="project" value="UniProtKB-EC"/>
</dbReference>
<keyword evidence="7" id="KW-0540">Nuclease</keyword>
<evidence type="ECO:0000256" key="8">
    <source>
        <dbReference type="ARBA" id="ARBA00022723"/>
    </source>
</evidence>
<evidence type="ECO:0000256" key="7">
    <source>
        <dbReference type="ARBA" id="ARBA00022722"/>
    </source>
</evidence>
<proteinExistence type="inferred from homology"/>
<dbReference type="EC" id="3.1.13.4" evidence="5"/>
<keyword evidence="12" id="KW-0805">Transcription regulation</keyword>
<dbReference type="InterPro" id="IPR006941">
    <property type="entry name" value="RNase_CAF1"/>
</dbReference>
<organism evidence="16 17">
    <name type="scientific">Lentinula aciculospora</name>
    <dbReference type="NCBI Taxonomy" id="153920"/>
    <lineage>
        <taxon>Eukaryota</taxon>
        <taxon>Fungi</taxon>
        <taxon>Dikarya</taxon>
        <taxon>Basidiomycota</taxon>
        <taxon>Agaricomycotina</taxon>
        <taxon>Agaricomycetes</taxon>
        <taxon>Agaricomycetidae</taxon>
        <taxon>Agaricales</taxon>
        <taxon>Marasmiineae</taxon>
        <taxon>Omphalotaceae</taxon>
        <taxon>Lentinula</taxon>
    </lineage>
</organism>
<name>A0A9W9AHJ6_9AGAR</name>
<feature type="region of interest" description="Disordered" evidence="15">
    <location>
        <begin position="294"/>
        <end position="322"/>
    </location>
</feature>
<evidence type="ECO:0000256" key="1">
    <source>
        <dbReference type="ARBA" id="ARBA00001663"/>
    </source>
</evidence>
<comment type="catalytic activity">
    <reaction evidence="1">
        <text>Exonucleolytic cleavage of poly(A) to 5'-AMP.</text>
        <dbReference type="EC" id="3.1.13.4"/>
    </reaction>
</comment>
<keyword evidence="17" id="KW-1185">Reference proteome</keyword>
<evidence type="ECO:0000256" key="2">
    <source>
        <dbReference type="ARBA" id="ARBA00004123"/>
    </source>
</evidence>
<comment type="caution">
    <text evidence="16">The sequence shown here is derived from an EMBL/GenBank/DDBJ whole genome shotgun (WGS) entry which is preliminary data.</text>
</comment>
<comment type="similarity">
    <text evidence="4">Belongs to the CAF1 family.</text>
</comment>
<evidence type="ECO:0000256" key="5">
    <source>
        <dbReference type="ARBA" id="ARBA00012161"/>
    </source>
</evidence>
<accession>A0A9W9AHJ6</accession>
<protein>
    <recommendedName>
        <fullName evidence="5">poly(A)-specific ribonuclease</fullName>
        <ecNumber evidence="5">3.1.13.4</ecNumber>
    </recommendedName>
</protein>
<dbReference type="Pfam" id="PF04857">
    <property type="entry name" value="CAF1"/>
    <property type="match status" value="2"/>
</dbReference>
<dbReference type="GO" id="GO:0030014">
    <property type="term" value="C:CCR4-NOT complex"/>
    <property type="evidence" value="ECO:0007669"/>
    <property type="project" value="InterPro"/>
</dbReference>
<dbReference type="OrthoDB" id="1164111at2759"/>
<dbReference type="GO" id="GO:0005737">
    <property type="term" value="C:cytoplasm"/>
    <property type="evidence" value="ECO:0007669"/>
    <property type="project" value="UniProtKB-SubCell"/>
</dbReference>
<dbReference type="InterPro" id="IPR012337">
    <property type="entry name" value="RNaseH-like_sf"/>
</dbReference>
<dbReference type="Proteomes" id="UP001150266">
    <property type="component" value="Unassembled WGS sequence"/>
</dbReference>
<evidence type="ECO:0000256" key="6">
    <source>
        <dbReference type="ARBA" id="ARBA00022490"/>
    </source>
</evidence>
<evidence type="ECO:0000256" key="13">
    <source>
        <dbReference type="ARBA" id="ARBA00023163"/>
    </source>
</evidence>
<dbReference type="InterPro" id="IPR036397">
    <property type="entry name" value="RNaseH_sf"/>
</dbReference>
<dbReference type="Gene3D" id="3.30.420.10">
    <property type="entry name" value="Ribonuclease H-like superfamily/Ribonuclease H"/>
    <property type="match status" value="1"/>
</dbReference>
<evidence type="ECO:0000313" key="16">
    <source>
        <dbReference type="EMBL" id="KAJ4481969.1"/>
    </source>
</evidence>
<evidence type="ECO:0000256" key="4">
    <source>
        <dbReference type="ARBA" id="ARBA00008372"/>
    </source>
</evidence>
<comment type="subcellular location">
    <subcellularLocation>
        <location evidence="3">Cytoplasm</location>
    </subcellularLocation>
    <subcellularLocation>
        <location evidence="2">Nucleus</location>
    </subcellularLocation>
</comment>
<keyword evidence="9" id="KW-0378">Hydrolase</keyword>
<evidence type="ECO:0000256" key="9">
    <source>
        <dbReference type="ARBA" id="ARBA00022801"/>
    </source>
</evidence>
<dbReference type="SUPFAM" id="SSF53098">
    <property type="entry name" value="Ribonuclease H-like"/>
    <property type="match status" value="1"/>
</dbReference>
<evidence type="ECO:0000256" key="3">
    <source>
        <dbReference type="ARBA" id="ARBA00004496"/>
    </source>
</evidence>
<keyword evidence="11" id="KW-0694">RNA-binding</keyword>
<dbReference type="InterPro" id="IPR039637">
    <property type="entry name" value="CNOT7/CNOT8/Pop2"/>
</dbReference>
<dbReference type="EMBL" id="JAOTPV010000005">
    <property type="protein sequence ID" value="KAJ4481969.1"/>
    <property type="molecule type" value="Genomic_DNA"/>
</dbReference>
<keyword evidence="8" id="KW-0479">Metal-binding</keyword>
<dbReference type="GO" id="GO:0003723">
    <property type="term" value="F:RNA binding"/>
    <property type="evidence" value="ECO:0007669"/>
    <property type="project" value="UniProtKB-KW"/>
</dbReference>
<dbReference type="PANTHER" id="PTHR10797">
    <property type="entry name" value="CCR4-NOT TRANSCRIPTION COMPLEX SUBUNIT"/>
    <property type="match status" value="1"/>
</dbReference>
<keyword evidence="10" id="KW-0269">Exonuclease</keyword>
<sequence length="360" mass="40242">MQAQASQPRIREVWAPNLPEELQLIRQTIETHPFIAMDTEFPGVVARPIGNFKTSSDYHYQTMRCNVDLLKIIQVGITLSDEEGNYSPEGSTWQFNFRFSLNEDIYAPESIELLQKSGIDFQRHEDIGISPNDFAELMITSGLVLAPETRWISFHSGYDFGYFVKLLTAESLPTTEDSFFDLLRTWFPTVYDIKFMMRATKVMKGGLQDIADDLGVRRSSYLFSSPGSLPFYYNQVQRVGISHQAGSDSLLTSSAFFKMIETYFQDGFDDTEYNGKLYGLGKTFTVMNGSLADSGRPGAATLAEREDRNPAREMPPPNSQTPSVAMAMAMPTIPSQIAPTAYGPMGNGPPYLRTSLVGGR</sequence>
<evidence type="ECO:0000256" key="14">
    <source>
        <dbReference type="ARBA" id="ARBA00023242"/>
    </source>
</evidence>
<dbReference type="GO" id="GO:0046872">
    <property type="term" value="F:metal ion binding"/>
    <property type="evidence" value="ECO:0007669"/>
    <property type="project" value="UniProtKB-KW"/>
</dbReference>
<reference evidence="16" key="1">
    <citation type="submission" date="2022-08" db="EMBL/GenBank/DDBJ databases">
        <title>A Global Phylogenomic Analysis of the Shiitake Genus Lentinula.</title>
        <authorList>
            <consortium name="DOE Joint Genome Institute"/>
            <person name="Sierra-Patev S."/>
            <person name="Min B."/>
            <person name="Naranjo-Ortiz M."/>
            <person name="Looney B."/>
            <person name="Konkel Z."/>
            <person name="Slot J.C."/>
            <person name="Sakamoto Y."/>
            <person name="Steenwyk J.L."/>
            <person name="Rokas A."/>
            <person name="Carro J."/>
            <person name="Camarero S."/>
            <person name="Ferreira P."/>
            <person name="Molpeceres G."/>
            <person name="Ruiz-Duenas F.J."/>
            <person name="Serrano A."/>
            <person name="Henrissat B."/>
            <person name="Drula E."/>
            <person name="Hughes K.W."/>
            <person name="Mata J.L."/>
            <person name="Ishikawa N.K."/>
            <person name="Vargas-Isla R."/>
            <person name="Ushijima S."/>
            <person name="Smith C.A."/>
            <person name="Ahrendt S."/>
            <person name="Andreopoulos W."/>
            <person name="He G."/>
            <person name="Labutti K."/>
            <person name="Lipzen A."/>
            <person name="Ng V."/>
            <person name="Riley R."/>
            <person name="Sandor L."/>
            <person name="Barry K."/>
            <person name="Martinez A.T."/>
            <person name="Xiao Y."/>
            <person name="Gibbons J.G."/>
            <person name="Terashima K."/>
            <person name="Grigoriev I.V."/>
            <person name="Hibbett D.S."/>
        </authorList>
    </citation>
    <scope>NUCLEOTIDE SEQUENCE</scope>
    <source>
        <strain evidence="16">JLM2183</strain>
    </source>
</reference>
<evidence type="ECO:0000256" key="11">
    <source>
        <dbReference type="ARBA" id="ARBA00022884"/>
    </source>
</evidence>
<dbReference type="GO" id="GO:0005634">
    <property type="term" value="C:nucleus"/>
    <property type="evidence" value="ECO:0007669"/>
    <property type="project" value="UniProtKB-SubCell"/>
</dbReference>
<evidence type="ECO:0000256" key="15">
    <source>
        <dbReference type="SAM" id="MobiDB-lite"/>
    </source>
</evidence>
<keyword evidence="14" id="KW-0539">Nucleus</keyword>
<dbReference type="AlphaFoldDB" id="A0A9W9AHJ6"/>